<protein>
    <submittedName>
        <fullName evidence="1">Uncharacterized protein</fullName>
    </submittedName>
</protein>
<dbReference type="EMBL" id="NQJD01000038">
    <property type="protein sequence ID" value="TAA74129.1"/>
    <property type="molecule type" value="Genomic_DNA"/>
</dbReference>
<evidence type="ECO:0000313" key="1">
    <source>
        <dbReference type="EMBL" id="TAA74129.1"/>
    </source>
</evidence>
<name>A0A521FZD8_9BACT</name>
<reference evidence="1" key="1">
    <citation type="submission" date="2017-07" db="EMBL/GenBank/DDBJ databases">
        <title>The cable genome - Insights into the physiology and evolution of filamentous bacteria capable of sulfide oxidation via long distance electron transfer.</title>
        <authorList>
            <person name="Thorup C."/>
            <person name="Bjerg J.T."/>
            <person name="Schreiber L."/>
            <person name="Nielsen L.P."/>
            <person name="Kjeldsen K.U."/>
            <person name="Boesen T."/>
            <person name="Boggild A."/>
            <person name="Meysman F."/>
            <person name="Geelhoed J."/>
            <person name="Schramm A."/>
        </authorList>
    </citation>
    <scope>NUCLEOTIDE SEQUENCE [LARGE SCALE GENOMIC DNA]</scope>
    <source>
        <strain evidence="1">GS</strain>
    </source>
</reference>
<accession>A0A521FZD8</accession>
<evidence type="ECO:0000313" key="2">
    <source>
        <dbReference type="Proteomes" id="UP000316238"/>
    </source>
</evidence>
<proteinExistence type="predicted"/>
<keyword evidence="2" id="KW-1185">Reference proteome</keyword>
<sequence>MEEALDIAYKQTVEDADGFIKLLMEKQGNKNTELEQEQYV</sequence>
<dbReference type="AlphaFoldDB" id="A0A521FZD8"/>
<organism evidence="1 2">
    <name type="scientific">Candidatus Electronema aureum</name>
    <dbReference type="NCBI Taxonomy" id="2005002"/>
    <lineage>
        <taxon>Bacteria</taxon>
        <taxon>Pseudomonadati</taxon>
        <taxon>Thermodesulfobacteriota</taxon>
        <taxon>Desulfobulbia</taxon>
        <taxon>Desulfobulbales</taxon>
        <taxon>Desulfobulbaceae</taxon>
        <taxon>Candidatus Electronema</taxon>
    </lineage>
</organism>
<comment type="caution">
    <text evidence="1">The sequence shown here is derived from an EMBL/GenBank/DDBJ whole genome shotgun (WGS) entry which is preliminary data.</text>
</comment>
<dbReference type="Proteomes" id="UP000316238">
    <property type="component" value="Unassembled WGS sequence"/>
</dbReference>
<gene>
    <name evidence="1" type="ORF">CDV28_1383</name>
</gene>